<gene>
    <name evidence="5" type="ORF">I8748_00555</name>
</gene>
<dbReference type="InterPro" id="IPR029063">
    <property type="entry name" value="SAM-dependent_MTases_sf"/>
</dbReference>
<dbReference type="Proteomes" id="UP000632766">
    <property type="component" value="Unassembled WGS sequence"/>
</dbReference>
<dbReference type="EMBL" id="JAECZC010000001">
    <property type="protein sequence ID" value="MBH8560712.1"/>
    <property type="molecule type" value="Genomic_DNA"/>
</dbReference>
<feature type="domain" description="Protein arginine N-methyltransferase" evidence="4">
    <location>
        <begin position="191"/>
        <end position="322"/>
    </location>
</feature>
<dbReference type="GO" id="GO:0016274">
    <property type="term" value="F:protein-arginine N-methyltransferase activity"/>
    <property type="evidence" value="ECO:0007669"/>
    <property type="project" value="InterPro"/>
</dbReference>
<dbReference type="GO" id="GO:0042054">
    <property type="term" value="F:histone methyltransferase activity"/>
    <property type="evidence" value="ECO:0007669"/>
    <property type="project" value="TreeGrafter"/>
</dbReference>
<dbReference type="PANTHER" id="PTHR11006">
    <property type="entry name" value="PROTEIN ARGININE N-METHYLTRANSFERASE"/>
    <property type="match status" value="1"/>
</dbReference>
<keyword evidence="2" id="KW-0808">Transferase</keyword>
<reference evidence="5 6" key="1">
    <citation type="journal article" date="2021" name="Int. J. Syst. Evol. Microbiol.">
        <title>Amazonocrinis nigriterrae gen. nov., sp. nov., Atlanticothrix silvestris gen. nov., sp. nov. and Dendronalium phyllosphericum gen. nov., sp. nov., nostocacean cyanobacteria from Brazilian environments.</title>
        <authorList>
            <person name="Alvarenga D.O."/>
            <person name="Andreote A.P.D."/>
            <person name="Branco L.H.Z."/>
            <person name="Delbaje E."/>
            <person name="Cruz R.B."/>
            <person name="Varani A.M."/>
            <person name="Fiore M.F."/>
        </authorList>
    </citation>
    <scope>NUCLEOTIDE SEQUENCE [LARGE SCALE GENOMIC DNA]</scope>
    <source>
        <strain evidence="5 6">CENA67</strain>
    </source>
</reference>
<comment type="caution">
    <text evidence="5">The sequence shown here is derived from an EMBL/GenBank/DDBJ whole genome shotgun (WGS) entry which is preliminary data.</text>
</comment>
<keyword evidence="3" id="KW-0949">S-adenosyl-L-methionine</keyword>
<dbReference type="Gene3D" id="3.40.50.150">
    <property type="entry name" value="Vaccinia Virus protein VP39"/>
    <property type="match status" value="1"/>
</dbReference>
<dbReference type="Pfam" id="PF06325">
    <property type="entry name" value="PrmA"/>
    <property type="match status" value="1"/>
</dbReference>
<dbReference type="CDD" id="cd02440">
    <property type="entry name" value="AdoMet_MTases"/>
    <property type="match status" value="1"/>
</dbReference>
<dbReference type="RefSeq" id="WP_198122771.1">
    <property type="nucleotide sequence ID" value="NZ_JAECZC010000001.1"/>
</dbReference>
<dbReference type="PANTHER" id="PTHR11006:SF4">
    <property type="entry name" value="PROTEIN ARGININE N-METHYLTRANSFERASE 7"/>
    <property type="match status" value="1"/>
</dbReference>
<evidence type="ECO:0000313" key="6">
    <source>
        <dbReference type="Proteomes" id="UP000632766"/>
    </source>
</evidence>
<dbReference type="InterPro" id="IPR025799">
    <property type="entry name" value="Arg_MeTrfase"/>
</dbReference>
<dbReference type="PROSITE" id="PS51678">
    <property type="entry name" value="SAM_MT_PRMT"/>
    <property type="match status" value="1"/>
</dbReference>
<dbReference type="SUPFAM" id="SSF53335">
    <property type="entry name" value="S-adenosyl-L-methionine-dependent methyltransferases"/>
    <property type="match status" value="1"/>
</dbReference>
<accession>A0A8J7HKE3</accession>
<evidence type="ECO:0000259" key="4">
    <source>
        <dbReference type="Pfam" id="PF22528"/>
    </source>
</evidence>
<dbReference type="Pfam" id="PF22528">
    <property type="entry name" value="PRMT_C"/>
    <property type="match status" value="1"/>
</dbReference>
<keyword evidence="5" id="KW-0689">Ribosomal protein</keyword>
<evidence type="ECO:0000256" key="3">
    <source>
        <dbReference type="ARBA" id="ARBA00022691"/>
    </source>
</evidence>
<protein>
    <submittedName>
        <fullName evidence="5">50S ribosomal protein L11 methyltransferase</fullName>
    </submittedName>
</protein>
<dbReference type="GO" id="GO:0032259">
    <property type="term" value="P:methylation"/>
    <property type="evidence" value="ECO:0007669"/>
    <property type="project" value="UniProtKB-KW"/>
</dbReference>
<name>A0A8J7HKE3_9NOST</name>
<sequence length="330" mass="36645">MPTSRVENQNLANGDNLEFFVNPNSTRTESVGVLHPVSWESLIPRWHFAMLNDVERNKAFETAIKHVIHPNSTVLDVGAGSGLLAMMAARQGASFVTSCEMIQPIAQMAKKIIAINGFQDQIKIVPKKSDDLIVGLDLAKRADVLITETVDCGLVGEGILPIIRHARQALLTPDAAIIPAKAVVKFSLLESDLVHNLNFASNAANFDVSSFNTFSTAGYFPVRLWIWPHRLLSKPTTAFEFDFRVDPLKPRQKEISVKVEHNGTLHGVVFWFDLDLGNGVVLSNAVDNEKSHWMQAVQCFEKPMFVKQGDLLKLMVQQSDTNIDFQITKA</sequence>
<evidence type="ECO:0000256" key="2">
    <source>
        <dbReference type="ARBA" id="ARBA00022679"/>
    </source>
</evidence>
<organism evidence="5 6">
    <name type="scientific">Amazonocrinis nigriterrae CENA67</name>
    <dbReference type="NCBI Taxonomy" id="2794033"/>
    <lineage>
        <taxon>Bacteria</taxon>
        <taxon>Bacillati</taxon>
        <taxon>Cyanobacteriota</taxon>
        <taxon>Cyanophyceae</taxon>
        <taxon>Nostocales</taxon>
        <taxon>Nostocaceae</taxon>
        <taxon>Amazonocrinis</taxon>
        <taxon>Amazonocrinis nigriterrae</taxon>
    </lineage>
</organism>
<keyword evidence="6" id="KW-1185">Reference proteome</keyword>
<evidence type="ECO:0000313" key="5">
    <source>
        <dbReference type="EMBL" id="MBH8560712.1"/>
    </source>
</evidence>
<keyword evidence="1 5" id="KW-0489">Methyltransferase</keyword>
<dbReference type="FunFam" id="3.40.50.150:FF:000071">
    <property type="entry name" value="Protein arginine N-methyltransferase 7"/>
    <property type="match status" value="1"/>
</dbReference>
<dbReference type="AlphaFoldDB" id="A0A8J7HKE3"/>
<dbReference type="InterPro" id="IPR055135">
    <property type="entry name" value="PRMT_dom"/>
</dbReference>
<dbReference type="GO" id="GO:0005840">
    <property type="term" value="C:ribosome"/>
    <property type="evidence" value="ECO:0007669"/>
    <property type="project" value="UniProtKB-KW"/>
</dbReference>
<keyword evidence="5" id="KW-0687">Ribonucleoprotein</keyword>
<proteinExistence type="predicted"/>
<evidence type="ECO:0000256" key="1">
    <source>
        <dbReference type="ARBA" id="ARBA00022603"/>
    </source>
</evidence>
<dbReference type="Gene3D" id="2.70.160.11">
    <property type="entry name" value="Hnrnp arginine n-methyltransferase1"/>
    <property type="match status" value="1"/>
</dbReference>